<keyword evidence="4" id="KW-1185">Reference proteome</keyword>
<evidence type="ECO:0000256" key="1">
    <source>
        <dbReference type="ARBA" id="ARBA00022747"/>
    </source>
</evidence>
<reference evidence="3 4" key="1">
    <citation type="submission" date="2020-08" db="EMBL/GenBank/DDBJ databases">
        <title>Genomic Encyclopedia of Type Strains, Phase III (KMG-III): the genomes of soil and plant-associated and newly described type strains.</title>
        <authorList>
            <person name="Whitman W."/>
        </authorList>
    </citation>
    <scope>NUCLEOTIDE SEQUENCE [LARGE SCALE GENOMIC DNA]</scope>
    <source>
        <strain evidence="3 4">CECT 3302</strain>
    </source>
</reference>
<evidence type="ECO:0000313" key="3">
    <source>
        <dbReference type="EMBL" id="MBB3092191.1"/>
    </source>
</evidence>
<dbReference type="InterPro" id="IPR051212">
    <property type="entry name" value="Type-I_RE_S_subunit"/>
</dbReference>
<organism evidence="3 4">
    <name type="scientific">Nocardioides albus</name>
    <dbReference type="NCBI Taxonomy" id="1841"/>
    <lineage>
        <taxon>Bacteria</taxon>
        <taxon>Bacillati</taxon>
        <taxon>Actinomycetota</taxon>
        <taxon>Actinomycetes</taxon>
        <taxon>Propionibacteriales</taxon>
        <taxon>Nocardioidaceae</taxon>
        <taxon>Nocardioides</taxon>
    </lineage>
</organism>
<protein>
    <submittedName>
        <fullName evidence="3">Type I restriction enzyme S subunit</fullName>
        <ecNumber evidence="3">3.1.21.3</ecNumber>
    </submittedName>
</protein>
<dbReference type="InterPro" id="IPR044946">
    <property type="entry name" value="Restrct_endonuc_typeI_TRD_sf"/>
</dbReference>
<dbReference type="PANTHER" id="PTHR43140">
    <property type="entry name" value="TYPE-1 RESTRICTION ENZYME ECOKI SPECIFICITY PROTEIN"/>
    <property type="match status" value="1"/>
</dbReference>
<dbReference type="SUPFAM" id="SSF116734">
    <property type="entry name" value="DNA methylase specificity domain"/>
    <property type="match status" value="2"/>
</dbReference>
<comment type="caution">
    <text evidence="3">The sequence shown here is derived from an EMBL/GenBank/DDBJ whole genome shotgun (WGS) entry which is preliminary data.</text>
</comment>
<name>A0A7W5A9I1_9ACTN</name>
<sequence>MTAQAVHESLFEASVYPMAPIGSIVVERNEKVSEDEFPALSVGKLGVTPQLAGVAKTQTEGERKLVRVGDLVINSRSDRRGASGLARMDGSVSLVYSVMTPKPGLLRGDYGHHLLRSTAFQDEFFRWGTGIVDDLWSTNFTRMSRIRVPLPPIDLQARIAARLDEAEAMIGKLDELTVALRQRSTDTAAVFGLGDDHSGHVEDAHSPLDGIPEYWRRTKFGYDFFESTERNGDDPPGPLLSISEYRGVELNTRTDGQQASSDVSHYRVVRPNQLAANMMWLNHGGLGVSSLTGYISPDYKAFRISPRFYPRYVHHLFRSPRYVDYFGTIGTGVRPNAQRVTKTALDMMPVPLPPMDEQRRIADHLDEITTNIDDMLAKVATLRELLVERSSAFLLDVVTGRKEVA</sequence>
<evidence type="ECO:0000313" key="4">
    <source>
        <dbReference type="Proteomes" id="UP000577707"/>
    </source>
</evidence>
<dbReference type="PANTHER" id="PTHR43140:SF1">
    <property type="entry name" value="TYPE I RESTRICTION ENZYME ECOKI SPECIFICITY SUBUNIT"/>
    <property type="match status" value="1"/>
</dbReference>
<evidence type="ECO:0000256" key="2">
    <source>
        <dbReference type="ARBA" id="ARBA00023125"/>
    </source>
</evidence>
<dbReference type="EC" id="3.1.21.3" evidence="3"/>
<keyword evidence="2" id="KW-0238">DNA-binding</keyword>
<gene>
    <name evidence="3" type="ORF">FHS12_005168</name>
</gene>
<dbReference type="RefSeq" id="WP_221209286.1">
    <property type="nucleotide sequence ID" value="NZ_BMQT01000017.1"/>
</dbReference>
<dbReference type="EMBL" id="JACHXG010000017">
    <property type="protein sequence ID" value="MBB3092191.1"/>
    <property type="molecule type" value="Genomic_DNA"/>
</dbReference>
<accession>A0A7W5A9I1</accession>
<proteinExistence type="predicted"/>
<dbReference type="GO" id="GO:0009307">
    <property type="term" value="P:DNA restriction-modification system"/>
    <property type="evidence" value="ECO:0007669"/>
    <property type="project" value="UniProtKB-KW"/>
</dbReference>
<dbReference type="Gene3D" id="3.90.220.20">
    <property type="entry name" value="DNA methylase specificity domains"/>
    <property type="match status" value="2"/>
</dbReference>
<keyword evidence="3" id="KW-0378">Hydrolase</keyword>
<dbReference type="GO" id="GO:0003677">
    <property type="term" value="F:DNA binding"/>
    <property type="evidence" value="ECO:0007669"/>
    <property type="project" value="UniProtKB-KW"/>
</dbReference>
<dbReference type="Proteomes" id="UP000577707">
    <property type="component" value="Unassembled WGS sequence"/>
</dbReference>
<dbReference type="GO" id="GO:0009035">
    <property type="term" value="F:type I site-specific deoxyribonuclease activity"/>
    <property type="evidence" value="ECO:0007669"/>
    <property type="project" value="UniProtKB-EC"/>
</dbReference>
<dbReference type="AlphaFoldDB" id="A0A7W5A9I1"/>
<keyword evidence="1" id="KW-0680">Restriction system</keyword>